<gene>
    <name evidence="2" type="ORF">C4E15_01120</name>
</gene>
<sequence>MAPRLPRVLIPHYAHHVVQRGHSRKDVFNGPNDCDAYLDDLCNKKAELDVQVHAYCLMSNHVHLLLTPGRDATAISRLMKELARRATRRWNVQRAGSGSLWEARFKSSIVQTEKYLLACCRYIELNPVRAGMVAHAGEYPWSSYRGRMGLLPDKVLDLHPVYLGLGSSDILRRTAYREYLDSEVSEADLLRIRAGSRTSAPTSDEDFVRELEDLFGRKVAPGPRGRPLKVV</sequence>
<evidence type="ECO:0000313" key="2">
    <source>
        <dbReference type="EMBL" id="PPA77925.1"/>
    </source>
</evidence>
<dbReference type="Pfam" id="PF01797">
    <property type="entry name" value="Y1_Tnp"/>
    <property type="match status" value="1"/>
</dbReference>
<accession>A0A2S5GYI0</accession>
<name>A0A2S5GYI0_9BURK</name>
<dbReference type="OrthoDB" id="9814067at2"/>
<dbReference type="RefSeq" id="WP_104141871.1">
    <property type="nucleotide sequence ID" value="NZ_PREU01000001.1"/>
</dbReference>
<dbReference type="InterPro" id="IPR002686">
    <property type="entry name" value="Transposase_17"/>
</dbReference>
<dbReference type="GO" id="GO:0006313">
    <property type="term" value="P:DNA transposition"/>
    <property type="evidence" value="ECO:0007669"/>
    <property type="project" value="InterPro"/>
</dbReference>
<dbReference type="NCBIfam" id="NF047646">
    <property type="entry name" value="REP_Tyr_transpos"/>
    <property type="match status" value="1"/>
</dbReference>
<dbReference type="EMBL" id="PREU01000001">
    <property type="protein sequence ID" value="PPA77925.1"/>
    <property type="molecule type" value="Genomic_DNA"/>
</dbReference>
<dbReference type="GO" id="GO:0004803">
    <property type="term" value="F:transposase activity"/>
    <property type="evidence" value="ECO:0007669"/>
    <property type="project" value="InterPro"/>
</dbReference>
<proteinExistence type="predicted"/>
<dbReference type="InterPro" id="IPR036515">
    <property type="entry name" value="Transposase_17_sf"/>
</dbReference>
<dbReference type="PANTHER" id="PTHR34322">
    <property type="entry name" value="TRANSPOSASE, Y1_TNP DOMAIN-CONTAINING"/>
    <property type="match status" value="1"/>
</dbReference>
<feature type="domain" description="Transposase IS200-like" evidence="1">
    <location>
        <begin position="10"/>
        <end position="126"/>
    </location>
</feature>
<evidence type="ECO:0000313" key="3">
    <source>
        <dbReference type="Proteomes" id="UP000239990"/>
    </source>
</evidence>
<dbReference type="GO" id="GO:0003677">
    <property type="term" value="F:DNA binding"/>
    <property type="evidence" value="ECO:0007669"/>
    <property type="project" value="InterPro"/>
</dbReference>
<dbReference type="SMART" id="SM01321">
    <property type="entry name" value="Y1_Tnp"/>
    <property type="match status" value="1"/>
</dbReference>
<organism evidence="2 3">
    <name type="scientific">Achromobacter spanius</name>
    <dbReference type="NCBI Taxonomy" id="217203"/>
    <lineage>
        <taxon>Bacteria</taxon>
        <taxon>Pseudomonadati</taxon>
        <taxon>Pseudomonadota</taxon>
        <taxon>Betaproteobacteria</taxon>
        <taxon>Burkholderiales</taxon>
        <taxon>Alcaligenaceae</taxon>
        <taxon>Achromobacter</taxon>
    </lineage>
</organism>
<dbReference type="AlphaFoldDB" id="A0A2S5GYI0"/>
<comment type="caution">
    <text evidence="2">The sequence shown here is derived from an EMBL/GenBank/DDBJ whole genome shotgun (WGS) entry which is preliminary data.</text>
</comment>
<dbReference type="PANTHER" id="PTHR34322:SF2">
    <property type="entry name" value="TRANSPOSASE IS200-LIKE DOMAIN-CONTAINING PROTEIN"/>
    <property type="match status" value="1"/>
</dbReference>
<evidence type="ECO:0000259" key="1">
    <source>
        <dbReference type="SMART" id="SM01321"/>
    </source>
</evidence>
<dbReference type="SUPFAM" id="SSF143422">
    <property type="entry name" value="Transposase IS200-like"/>
    <property type="match status" value="1"/>
</dbReference>
<protein>
    <submittedName>
        <fullName evidence="2">Transposase</fullName>
    </submittedName>
</protein>
<dbReference type="Gene3D" id="3.30.70.1290">
    <property type="entry name" value="Transposase IS200-like"/>
    <property type="match status" value="1"/>
</dbReference>
<dbReference type="Proteomes" id="UP000239990">
    <property type="component" value="Unassembled WGS sequence"/>
</dbReference>
<reference evidence="2 3" key="1">
    <citation type="submission" date="2018-02" db="EMBL/GenBank/DDBJ databases">
        <title>Draft Genome of Achromobacter spanius stain 6.</title>
        <authorList>
            <person name="Gunasekera T.S."/>
            <person name="Radwan O."/>
            <person name="Ruiz O.N."/>
        </authorList>
    </citation>
    <scope>NUCLEOTIDE SEQUENCE [LARGE SCALE GENOMIC DNA]</scope>
    <source>
        <strain evidence="2 3">6</strain>
    </source>
</reference>